<reference evidence="3" key="1">
    <citation type="submission" date="2017-09" db="EMBL/GenBank/DDBJ databases">
        <title>Depth-based differentiation of microbial function through sediment-hosted aquifers and enrichment of novel symbionts in the deep terrestrial subsurface.</title>
        <authorList>
            <person name="Probst A.J."/>
            <person name="Ladd B."/>
            <person name="Jarett J.K."/>
            <person name="Geller-Mcgrath D.E."/>
            <person name="Sieber C.M.K."/>
            <person name="Emerson J.B."/>
            <person name="Anantharaman K."/>
            <person name="Thomas B.C."/>
            <person name="Malmstrom R."/>
            <person name="Stieglmeier M."/>
            <person name="Klingl A."/>
            <person name="Woyke T."/>
            <person name="Ryan C.M."/>
            <person name="Banfield J.F."/>
        </authorList>
    </citation>
    <scope>NUCLEOTIDE SEQUENCE [LARGE SCALE GENOMIC DNA]</scope>
</reference>
<proteinExistence type="predicted"/>
<accession>A0A2M7CQF4</accession>
<comment type="caution">
    <text evidence="2">The sequence shown here is derived from an EMBL/GenBank/DDBJ whole genome shotgun (WGS) entry which is preliminary data.</text>
</comment>
<protein>
    <submittedName>
        <fullName evidence="2">Uncharacterized protein</fullName>
    </submittedName>
</protein>
<keyword evidence="1" id="KW-0812">Transmembrane</keyword>
<dbReference type="Proteomes" id="UP000230595">
    <property type="component" value="Unassembled WGS sequence"/>
</dbReference>
<evidence type="ECO:0000313" key="2">
    <source>
        <dbReference type="EMBL" id="PIV31920.1"/>
    </source>
</evidence>
<organism evidence="2 3">
    <name type="scientific">Candidatus Wolfebacteria bacterium CG02_land_8_20_14_3_00_37_12</name>
    <dbReference type="NCBI Taxonomy" id="1975066"/>
    <lineage>
        <taxon>Bacteria</taxon>
        <taxon>Candidatus Wolfeibacteriota</taxon>
    </lineage>
</organism>
<gene>
    <name evidence="2" type="ORF">COS33_00625</name>
</gene>
<dbReference type="EMBL" id="PEUH01000011">
    <property type="protein sequence ID" value="PIV31920.1"/>
    <property type="molecule type" value="Genomic_DNA"/>
</dbReference>
<evidence type="ECO:0000313" key="3">
    <source>
        <dbReference type="Proteomes" id="UP000230595"/>
    </source>
</evidence>
<name>A0A2M7CQF4_9BACT</name>
<keyword evidence="1" id="KW-1133">Transmembrane helix</keyword>
<feature type="transmembrane region" description="Helical" evidence="1">
    <location>
        <begin position="96"/>
        <end position="114"/>
    </location>
</feature>
<keyword evidence="1" id="KW-0472">Membrane</keyword>
<sequence>MNNDEQFENLLSKILAEEKNKAMLDEKLLMNFLSAIDAKVTTSEENRLIFRDDKTKSPTYTYVGDKSPTYTYVGDKGRVSVNNDQIHNFMAINWKLVFGVIILALIVSVSYYQFILKAPSEIAKAPTEVNIVPATGDVDDAVLALLNDADAEAAILANIENDANLIIADSQAIDDFGQSYNEEF</sequence>
<evidence type="ECO:0000256" key="1">
    <source>
        <dbReference type="SAM" id="Phobius"/>
    </source>
</evidence>
<dbReference type="AlphaFoldDB" id="A0A2M7CQF4"/>